<keyword evidence="2" id="KW-1185">Reference proteome</keyword>
<evidence type="ECO:0000313" key="2">
    <source>
        <dbReference type="Proteomes" id="UP000232003"/>
    </source>
</evidence>
<sequence length="44" mass="5113">MLPYLPSIREAYFISSQVLSTANEEGKRGRGKGKTLLFYRWFNS</sequence>
<organism evidence="1 2">
    <name type="scientific">Nostoc flagelliforme CCNUN1</name>
    <dbReference type="NCBI Taxonomy" id="2038116"/>
    <lineage>
        <taxon>Bacteria</taxon>
        <taxon>Bacillati</taxon>
        <taxon>Cyanobacteriota</taxon>
        <taxon>Cyanophyceae</taxon>
        <taxon>Nostocales</taxon>
        <taxon>Nostocaceae</taxon>
        <taxon>Nostoc</taxon>
    </lineage>
</organism>
<reference evidence="1 2" key="1">
    <citation type="submission" date="2017-11" db="EMBL/GenBank/DDBJ databases">
        <title>Complete genome of a free-living desiccation-tolerant cyanobacterium and its photosynthetic adaptation to extreme terrestrial habitat.</title>
        <authorList>
            <person name="Shang J."/>
        </authorList>
    </citation>
    <scope>NUCLEOTIDE SEQUENCE [LARGE SCALE GENOMIC DNA]</scope>
    <source>
        <strain evidence="1 2">CCNUN1</strain>
    </source>
</reference>
<proteinExistence type="predicted"/>
<accession>A0A2K8T2J5</accession>
<dbReference type="Proteomes" id="UP000232003">
    <property type="component" value="Chromosome"/>
</dbReference>
<protein>
    <submittedName>
        <fullName evidence="1">Uncharacterized protein</fullName>
    </submittedName>
</protein>
<dbReference type="AlphaFoldDB" id="A0A2K8T2J5"/>
<gene>
    <name evidence="1" type="ORF">COO91_08015</name>
</gene>
<evidence type="ECO:0000313" key="1">
    <source>
        <dbReference type="EMBL" id="AUB41924.1"/>
    </source>
</evidence>
<dbReference type="EMBL" id="CP024785">
    <property type="protein sequence ID" value="AUB41924.1"/>
    <property type="molecule type" value="Genomic_DNA"/>
</dbReference>
<name>A0A2K8T2J5_9NOSO</name>
<dbReference type="KEGG" id="nfl:COO91_08015"/>